<evidence type="ECO:0000259" key="1">
    <source>
        <dbReference type="PROSITE" id="PS51063"/>
    </source>
</evidence>
<sequence length="43" mass="4856">MIETTHEQIANELGTSRVVVSRVLKELEQKGSVLLHRGKIELL</sequence>
<proteinExistence type="predicted"/>
<evidence type="ECO:0000313" key="2">
    <source>
        <dbReference type="EMBL" id="SFV50259.1"/>
    </source>
</evidence>
<dbReference type="Pfam" id="PF13545">
    <property type="entry name" value="HTH_Crp_2"/>
    <property type="match status" value="1"/>
</dbReference>
<protein>
    <recommendedName>
        <fullName evidence="1">HTH crp-type domain-containing protein</fullName>
    </recommendedName>
</protein>
<reference evidence="2" key="1">
    <citation type="submission" date="2016-10" db="EMBL/GenBank/DDBJ databases">
        <authorList>
            <person name="de Groot N.N."/>
        </authorList>
    </citation>
    <scope>NUCLEOTIDE SEQUENCE</scope>
</reference>
<name>A0A1W1B9Q3_9ZZZZ</name>
<dbReference type="InterPro" id="IPR036390">
    <property type="entry name" value="WH_DNA-bd_sf"/>
</dbReference>
<dbReference type="GO" id="GO:0006355">
    <property type="term" value="P:regulation of DNA-templated transcription"/>
    <property type="evidence" value="ECO:0007669"/>
    <property type="project" value="InterPro"/>
</dbReference>
<dbReference type="SUPFAM" id="SSF46785">
    <property type="entry name" value="Winged helix' DNA-binding domain"/>
    <property type="match status" value="1"/>
</dbReference>
<dbReference type="PROSITE" id="PS51063">
    <property type="entry name" value="HTH_CRP_2"/>
    <property type="match status" value="1"/>
</dbReference>
<dbReference type="EMBL" id="FPHD01000007">
    <property type="protein sequence ID" value="SFV50259.1"/>
    <property type="molecule type" value="Genomic_DNA"/>
</dbReference>
<organism evidence="2">
    <name type="scientific">hydrothermal vent metagenome</name>
    <dbReference type="NCBI Taxonomy" id="652676"/>
    <lineage>
        <taxon>unclassified sequences</taxon>
        <taxon>metagenomes</taxon>
        <taxon>ecological metagenomes</taxon>
    </lineage>
</organism>
<feature type="domain" description="HTH crp-type" evidence="1">
    <location>
        <begin position="1"/>
        <end position="43"/>
    </location>
</feature>
<accession>A0A1W1B9Q3</accession>
<dbReference type="Gene3D" id="1.10.10.10">
    <property type="entry name" value="Winged helix-like DNA-binding domain superfamily/Winged helix DNA-binding domain"/>
    <property type="match status" value="1"/>
</dbReference>
<dbReference type="AlphaFoldDB" id="A0A1W1B9Q3"/>
<gene>
    <name evidence="2" type="ORF">MNB_SV-8-446</name>
</gene>
<dbReference type="GO" id="GO:0003677">
    <property type="term" value="F:DNA binding"/>
    <property type="evidence" value="ECO:0007669"/>
    <property type="project" value="InterPro"/>
</dbReference>
<dbReference type="InterPro" id="IPR012318">
    <property type="entry name" value="HTH_CRP"/>
</dbReference>
<dbReference type="InterPro" id="IPR036388">
    <property type="entry name" value="WH-like_DNA-bd_sf"/>
</dbReference>